<reference evidence="1" key="1">
    <citation type="submission" date="2022-09" db="EMBL/GenBank/DDBJ databases">
        <title>Aureispira anguillicida sp. nov., isolated from Leptocephalus of Japanese eel Anguilla japonica.</title>
        <authorList>
            <person name="Yuasa K."/>
            <person name="Mekata T."/>
            <person name="Ikunari K."/>
        </authorList>
    </citation>
    <scope>NUCLEOTIDE SEQUENCE</scope>
    <source>
        <strain evidence="1">EL160426</strain>
    </source>
</reference>
<dbReference type="KEGG" id="aup:AsAng_0034670"/>
<evidence type="ECO:0000313" key="1">
    <source>
        <dbReference type="EMBL" id="BDS12742.1"/>
    </source>
</evidence>
<proteinExistence type="predicted"/>
<keyword evidence="2" id="KW-1185">Reference proteome</keyword>
<dbReference type="Proteomes" id="UP001060919">
    <property type="component" value="Chromosome"/>
</dbReference>
<organism evidence="1 2">
    <name type="scientific">Aureispira anguillae</name>
    <dbReference type="NCBI Taxonomy" id="2864201"/>
    <lineage>
        <taxon>Bacteria</taxon>
        <taxon>Pseudomonadati</taxon>
        <taxon>Bacteroidota</taxon>
        <taxon>Saprospiria</taxon>
        <taxon>Saprospirales</taxon>
        <taxon>Saprospiraceae</taxon>
        <taxon>Aureispira</taxon>
    </lineage>
</organism>
<sequence length="241" mass="26473">MKIRVLFPVGTEYYLESPWVEVNGKRSFEPVVGQPKWKLTDTVKEALQKGTAAVDNSMSISDVYTASPTGPMVKPMASGITQETENNQISLTLQSAVAGSVVRLGLAGNNLGIFDGAEPVKDMTIGGTFGPETVKVLGNLANYGFVKIKKLHFEASSADVFALTPRFKTYSHVGECKQDKKLYYPKASADDDNTNIRTMDERFLKENDIDLTLNGKNYLEIPVPNGENVNLTLYTCFYPKG</sequence>
<dbReference type="RefSeq" id="WP_264788100.1">
    <property type="nucleotide sequence ID" value="NZ_AP026867.1"/>
</dbReference>
<name>A0A915YGR1_9BACT</name>
<gene>
    <name evidence="1" type="ORF">AsAng_0034670</name>
</gene>
<evidence type="ECO:0000313" key="2">
    <source>
        <dbReference type="Proteomes" id="UP001060919"/>
    </source>
</evidence>
<dbReference type="EMBL" id="AP026867">
    <property type="protein sequence ID" value="BDS12742.1"/>
    <property type="molecule type" value="Genomic_DNA"/>
</dbReference>
<dbReference type="AlphaFoldDB" id="A0A915YGR1"/>
<protein>
    <submittedName>
        <fullName evidence="1">Uncharacterized protein</fullName>
    </submittedName>
</protein>
<accession>A0A915YGR1</accession>